<dbReference type="AlphaFoldDB" id="A0A2N3N3H7"/>
<accession>A0A2N3N3H7</accession>
<feature type="compositionally biased region" description="Polar residues" evidence="1">
    <location>
        <begin position="170"/>
        <end position="188"/>
    </location>
</feature>
<dbReference type="EMBL" id="NLAX01000701">
    <property type="protein sequence ID" value="PKS06977.1"/>
    <property type="molecule type" value="Genomic_DNA"/>
</dbReference>
<dbReference type="VEuPathDB" id="FungiDB:jhhlp_005574"/>
<dbReference type="InParanoid" id="A0A2N3N3H7"/>
<keyword evidence="3" id="KW-1185">Reference proteome</keyword>
<organism evidence="2 3">
    <name type="scientific">Lomentospora prolificans</name>
    <dbReference type="NCBI Taxonomy" id="41688"/>
    <lineage>
        <taxon>Eukaryota</taxon>
        <taxon>Fungi</taxon>
        <taxon>Dikarya</taxon>
        <taxon>Ascomycota</taxon>
        <taxon>Pezizomycotina</taxon>
        <taxon>Sordariomycetes</taxon>
        <taxon>Hypocreomycetidae</taxon>
        <taxon>Microascales</taxon>
        <taxon>Microascaceae</taxon>
        <taxon>Lomentospora</taxon>
    </lineage>
</organism>
<proteinExistence type="predicted"/>
<comment type="caution">
    <text evidence="2">The sequence shown here is derived from an EMBL/GenBank/DDBJ whole genome shotgun (WGS) entry which is preliminary data.</text>
</comment>
<reference evidence="2 3" key="1">
    <citation type="journal article" date="2017" name="G3 (Bethesda)">
        <title>First Draft Genome Sequence of the Pathogenic Fungus Lomentospora prolificans (Formerly Scedosporium prolificans).</title>
        <authorList>
            <person name="Luo R."/>
            <person name="Zimin A."/>
            <person name="Workman R."/>
            <person name="Fan Y."/>
            <person name="Pertea G."/>
            <person name="Grossman N."/>
            <person name="Wear M.P."/>
            <person name="Jia B."/>
            <person name="Miller H."/>
            <person name="Casadevall A."/>
            <person name="Timp W."/>
            <person name="Zhang S.X."/>
            <person name="Salzberg S.L."/>
        </authorList>
    </citation>
    <scope>NUCLEOTIDE SEQUENCE [LARGE SCALE GENOMIC DNA]</scope>
    <source>
        <strain evidence="2 3">JHH-5317</strain>
    </source>
</reference>
<protein>
    <submittedName>
        <fullName evidence="2">Uncharacterized protein</fullName>
    </submittedName>
</protein>
<evidence type="ECO:0000313" key="2">
    <source>
        <dbReference type="EMBL" id="PKS06977.1"/>
    </source>
</evidence>
<evidence type="ECO:0000256" key="1">
    <source>
        <dbReference type="SAM" id="MobiDB-lite"/>
    </source>
</evidence>
<feature type="region of interest" description="Disordered" evidence="1">
    <location>
        <begin position="170"/>
        <end position="206"/>
    </location>
</feature>
<dbReference type="OrthoDB" id="5325862at2759"/>
<dbReference type="Proteomes" id="UP000233524">
    <property type="component" value="Unassembled WGS sequence"/>
</dbReference>
<dbReference type="STRING" id="41688.A0A2N3N3H7"/>
<feature type="region of interest" description="Disordered" evidence="1">
    <location>
        <begin position="36"/>
        <end position="65"/>
    </location>
</feature>
<sequence>MATQVYRSPSVASTSSAAPAYFPVAAGSYELTTLRTSSESASSAGLPPNYDDALSSGTVDPYTGPLSEAGKPFHPTQKLRIDCLGHPAFSLPVAPRADPIPIYDITHDPQVTRFTDPLYTSVRQARSSGNCQLVSGYAALDAAPLVSTTYRFGPGKPPLVTFHASQPSAAATQNPFASNPSLSGNVPTTRDEAAEEAEPDQEFSSSSASATFAIKSKSALHRTLIFRTHLGTFTWRYASRAERKLTGVNSLVILERVVPVAHAGSSKPTDTVVAEVARFVRSDDTRTPDTSRHTAGNGGVLLLDLRDWADSKDEVEEVRRLAVATCIVVMKKEVDRRRMQQMVTIAAVVGGS</sequence>
<evidence type="ECO:0000313" key="3">
    <source>
        <dbReference type="Proteomes" id="UP000233524"/>
    </source>
</evidence>
<gene>
    <name evidence="2" type="ORF">jhhlp_005574</name>
</gene>
<name>A0A2N3N3H7_9PEZI</name>